<dbReference type="SUPFAM" id="SSF50993">
    <property type="entry name" value="Peptidase/esterase 'gauge' domain"/>
    <property type="match status" value="1"/>
</dbReference>
<dbReference type="GO" id="GO:0006508">
    <property type="term" value="P:proteolysis"/>
    <property type="evidence" value="ECO:0007669"/>
    <property type="project" value="InterPro"/>
</dbReference>
<dbReference type="GO" id="GO:0004252">
    <property type="term" value="F:serine-type endopeptidase activity"/>
    <property type="evidence" value="ECO:0007669"/>
    <property type="project" value="InterPro"/>
</dbReference>
<dbReference type="EMBL" id="MN739995">
    <property type="protein sequence ID" value="QHT82091.1"/>
    <property type="molecule type" value="Genomic_DNA"/>
</dbReference>
<accession>A0A6C0HN23</accession>
<sequence>MKMKTLKYLFKKRNVTRKSFADFKEYITDYVSPEELKSLGSGSLDFTVVNPSLHDKRAVHALQHNMKLDRAFVSSIRTLAKEMKKDYHPLPFLYSQDGPNPIVGRRDPRNGYKILTQRSPCKELELLNLSKMSKKFPFFKVGLMELNPSGSTFLLAIDFIGSQCFHLFLKPRYTEHFEEIKLHKEHILKTTDLLSNLRFSTPCAMWLNDDEILYVSINRYYNDSGVYVYNLLTQKNTRLYNTPHGYFLDMYLSTSGLFVIIKVQNYNSDEILLLDVDSRKITTLFARKPSTKYLFLQHEAGLWYVAVQERGRHRIYTSPDLQKKNILYENKRLDEQILEIDLANQSFVFTVSCPKSLKLLKASCGKVALLHESHQTDYFSLETNLPNSNEYKILQHKYTCPPQEYLIPLQETNLEIRQLKPRYTEKEVFLRPGLRVTLIYKGTPHLSPCILFGYGAYNSYEGAKESIHLYPMLERGFVVAIAHLRGGAEYGYQGYKDGRMLNKKNTFDDFIETVHALFDRKITSRDKLVIWGRSFGGLLISTVLNMEPDICKVALVGVPFITPLETMSTHKTPLGIETRSELGDVNRPAVHDYIESYSPLEHIQRDAVYPNVLIYTNLNDTLVPYKEPLLYYKSLQHVEAYKRGERNLSFYMDPRFGHHQGTHVKDIWEHYGLLFTYVLKYI</sequence>
<comment type="similarity">
    <text evidence="1">Belongs to the peptidase S9A family.</text>
</comment>
<dbReference type="SUPFAM" id="SSF53474">
    <property type="entry name" value="alpha/beta-Hydrolases"/>
    <property type="match status" value="1"/>
</dbReference>
<dbReference type="InterPro" id="IPR001375">
    <property type="entry name" value="Peptidase_S9_cat"/>
</dbReference>
<protein>
    <recommendedName>
        <fullName evidence="2">Peptidase S9 prolyl oligopeptidase catalytic domain-containing protein</fullName>
    </recommendedName>
</protein>
<name>A0A6C0HN23_9ZZZZ</name>
<evidence type="ECO:0000313" key="3">
    <source>
        <dbReference type="EMBL" id="QHT82091.1"/>
    </source>
</evidence>
<evidence type="ECO:0000259" key="2">
    <source>
        <dbReference type="Pfam" id="PF00326"/>
    </source>
</evidence>
<evidence type="ECO:0000256" key="1">
    <source>
        <dbReference type="ARBA" id="ARBA00005228"/>
    </source>
</evidence>
<dbReference type="Pfam" id="PF00326">
    <property type="entry name" value="Peptidase_S9"/>
    <property type="match status" value="1"/>
</dbReference>
<dbReference type="AlphaFoldDB" id="A0A6C0HN23"/>
<proteinExistence type="inferred from homology"/>
<dbReference type="PANTHER" id="PTHR11757:SF19">
    <property type="entry name" value="PROLYL ENDOPEPTIDASE-LIKE"/>
    <property type="match status" value="1"/>
</dbReference>
<dbReference type="Gene3D" id="2.130.10.120">
    <property type="entry name" value="Prolyl oligopeptidase, N-terminal domain"/>
    <property type="match status" value="1"/>
</dbReference>
<feature type="domain" description="Peptidase S9 prolyl oligopeptidase catalytic" evidence="2">
    <location>
        <begin position="469"/>
        <end position="681"/>
    </location>
</feature>
<dbReference type="InterPro" id="IPR002470">
    <property type="entry name" value="Peptidase_S9A"/>
</dbReference>
<dbReference type="InterPro" id="IPR029058">
    <property type="entry name" value="AB_hydrolase_fold"/>
</dbReference>
<dbReference type="InterPro" id="IPR051543">
    <property type="entry name" value="Serine_Peptidase_S9A"/>
</dbReference>
<dbReference type="Gene3D" id="3.40.50.1820">
    <property type="entry name" value="alpha/beta hydrolase"/>
    <property type="match status" value="1"/>
</dbReference>
<dbReference type="PRINTS" id="PR00862">
    <property type="entry name" value="PROLIGOPTASE"/>
</dbReference>
<dbReference type="PANTHER" id="PTHR11757">
    <property type="entry name" value="PROTEASE FAMILY S9A OLIGOPEPTIDASE"/>
    <property type="match status" value="1"/>
</dbReference>
<organism evidence="3">
    <name type="scientific">viral metagenome</name>
    <dbReference type="NCBI Taxonomy" id="1070528"/>
    <lineage>
        <taxon>unclassified sequences</taxon>
        <taxon>metagenomes</taxon>
        <taxon>organismal metagenomes</taxon>
    </lineage>
</organism>
<reference evidence="3" key="1">
    <citation type="journal article" date="2020" name="Nature">
        <title>Giant virus diversity and host interactions through global metagenomics.</title>
        <authorList>
            <person name="Schulz F."/>
            <person name="Roux S."/>
            <person name="Paez-Espino D."/>
            <person name="Jungbluth S."/>
            <person name="Walsh D.A."/>
            <person name="Denef V.J."/>
            <person name="McMahon K.D."/>
            <person name="Konstantinidis K.T."/>
            <person name="Eloe-Fadrosh E.A."/>
            <person name="Kyrpides N.C."/>
            <person name="Woyke T."/>
        </authorList>
    </citation>
    <scope>NUCLEOTIDE SEQUENCE</scope>
    <source>
        <strain evidence="3">GVMAG-M-3300023184-160</strain>
    </source>
</reference>